<dbReference type="AlphaFoldDB" id="A0A6N2SIX7"/>
<keyword evidence="2 3" id="KW-0663">Pyridoxal phosphate</keyword>
<accession>A0A6N2SIX7</accession>
<dbReference type="PRINTS" id="PR01182">
    <property type="entry name" value="ORNDCRBXLASE"/>
</dbReference>
<dbReference type="InterPro" id="IPR029066">
    <property type="entry name" value="PLP-binding_barrel"/>
</dbReference>
<evidence type="ECO:0000259" key="4">
    <source>
        <dbReference type="Pfam" id="PF02784"/>
    </source>
</evidence>
<gene>
    <name evidence="5" type="primary">btrK</name>
    <name evidence="5" type="ORF">AVLFYP127_00263</name>
</gene>
<evidence type="ECO:0000256" key="1">
    <source>
        <dbReference type="ARBA" id="ARBA00001933"/>
    </source>
</evidence>
<comment type="cofactor">
    <cofactor evidence="1 3">
        <name>pyridoxal 5'-phosphate</name>
        <dbReference type="ChEBI" id="CHEBI:597326"/>
    </cofactor>
</comment>
<dbReference type="InterPro" id="IPR000183">
    <property type="entry name" value="Orn/DAP/Arg_de-COase"/>
</dbReference>
<dbReference type="EMBL" id="CACRSW010000012">
    <property type="protein sequence ID" value="VYS93056.1"/>
    <property type="molecule type" value="Genomic_DNA"/>
</dbReference>
<dbReference type="Gene3D" id="3.20.20.10">
    <property type="entry name" value="Alanine racemase"/>
    <property type="match status" value="1"/>
</dbReference>
<evidence type="ECO:0000256" key="2">
    <source>
        <dbReference type="ARBA" id="ARBA00022898"/>
    </source>
</evidence>
<dbReference type="RefSeq" id="WP_156328847.1">
    <property type="nucleotide sequence ID" value="NZ_CACRSW010000012.1"/>
</dbReference>
<dbReference type="PANTHER" id="PTHR43727:SF2">
    <property type="entry name" value="GROUP IV DECARBOXYLASE"/>
    <property type="match status" value="1"/>
</dbReference>
<protein>
    <submittedName>
        <fullName evidence="5">L-glutamyl-[BtrI acyl-carrier protein] decarboxylase</fullName>
        <ecNumber evidence="5">4.1.1.95</ecNumber>
    </submittedName>
</protein>
<keyword evidence="5" id="KW-0456">Lyase</keyword>
<dbReference type="PANTHER" id="PTHR43727">
    <property type="entry name" value="DIAMINOPIMELATE DECARBOXYLASE"/>
    <property type="match status" value="1"/>
</dbReference>
<proteinExistence type="predicted"/>
<feature type="active site" description="Proton donor" evidence="3">
    <location>
        <position position="344"/>
    </location>
</feature>
<dbReference type="PRINTS" id="PR01179">
    <property type="entry name" value="ODADCRBXLASE"/>
</dbReference>
<evidence type="ECO:0000313" key="5">
    <source>
        <dbReference type="EMBL" id="VYS93056.1"/>
    </source>
</evidence>
<dbReference type="Gene3D" id="2.40.37.10">
    <property type="entry name" value="Lyase, Ornithine Decarboxylase, Chain A, domain 1"/>
    <property type="match status" value="1"/>
</dbReference>
<dbReference type="EC" id="4.1.1.95" evidence="5"/>
<dbReference type="InterPro" id="IPR009006">
    <property type="entry name" value="Ala_racemase/Decarboxylase_C"/>
</dbReference>
<dbReference type="GO" id="GO:0009089">
    <property type="term" value="P:lysine biosynthetic process via diaminopimelate"/>
    <property type="evidence" value="ECO:0007669"/>
    <property type="project" value="TreeGrafter"/>
</dbReference>
<name>A0A6N2SIX7_9FIRM</name>
<dbReference type="InterPro" id="IPR022644">
    <property type="entry name" value="De-COase2_N"/>
</dbReference>
<evidence type="ECO:0000256" key="3">
    <source>
        <dbReference type="PIRSR" id="PIRSR600183-50"/>
    </source>
</evidence>
<dbReference type="InterPro" id="IPR002433">
    <property type="entry name" value="Orn_de-COase"/>
</dbReference>
<feature type="modified residue" description="N6-(pyridoxal phosphate)lysine" evidence="3">
    <location>
        <position position="45"/>
    </location>
</feature>
<dbReference type="SUPFAM" id="SSF51419">
    <property type="entry name" value="PLP-binding barrel"/>
    <property type="match status" value="1"/>
</dbReference>
<dbReference type="SUPFAM" id="SSF50621">
    <property type="entry name" value="Alanine racemase C-terminal domain-like"/>
    <property type="match status" value="1"/>
</dbReference>
<sequence>MQAKNIDEFVRENAPCYIYQKEIIDKSCQKLQEKFKNIEFLYSIKANPFMPVIKTIKENGIGSDAASSNEVLLSIKAGMEKNQIYYSAPGKTMEDLKKAWDKCIFIADSFHELDLLDELAKNHGEILEIGIRVNPNYSMTDKKAHSSKFGIDEDKIFSFDWTYKNLKFVGLHVHVQSQILDTNLLSNYYKNTYDLAVKFSKLSHADIKFINFGSGIGVAYDKKNEDDVNLDILAKTMKELYEKNKNELGAKFLIESGRFLVMDSGVYYTPIIDKKYSNGKTYLVVKNAMNGFVKGPMKEMLKQALGYECEKAFEPLYTGKNQCEFEIIGENSQKEIVDIGGHLCTSLDLLASDIELKKANIGDILKVSNAGAYCFSLSILHFASHDLPKEFLL</sequence>
<feature type="domain" description="Orn/DAP/Arg decarboxylase 2 N-terminal" evidence="4">
    <location>
        <begin position="24"/>
        <end position="261"/>
    </location>
</feature>
<dbReference type="GO" id="GO:0006596">
    <property type="term" value="P:polyamine biosynthetic process"/>
    <property type="evidence" value="ECO:0007669"/>
    <property type="project" value="InterPro"/>
</dbReference>
<organism evidence="5">
    <name type="scientific">Anaerococcus vaginalis</name>
    <dbReference type="NCBI Taxonomy" id="33037"/>
    <lineage>
        <taxon>Bacteria</taxon>
        <taxon>Bacillati</taxon>
        <taxon>Bacillota</taxon>
        <taxon>Tissierellia</taxon>
        <taxon>Tissierellales</taxon>
        <taxon>Peptoniphilaceae</taxon>
        <taxon>Anaerococcus</taxon>
    </lineage>
</organism>
<reference evidence="5" key="1">
    <citation type="submission" date="2019-11" db="EMBL/GenBank/DDBJ databases">
        <authorList>
            <person name="Feng L."/>
        </authorList>
    </citation>
    <scope>NUCLEOTIDE SEQUENCE</scope>
    <source>
        <strain evidence="5">AvaginalisLFYP127</strain>
    </source>
</reference>
<dbReference type="Pfam" id="PF02784">
    <property type="entry name" value="Orn_Arg_deC_N"/>
    <property type="match status" value="1"/>
</dbReference>
<dbReference type="GO" id="GO:0008836">
    <property type="term" value="F:diaminopimelate decarboxylase activity"/>
    <property type="evidence" value="ECO:0007669"/>
    <property type="project" value="TreeGrafter"/>
</dbReference>